<feature type="region of interest" description="Disordered" evidence="1">
    <location>
        <begin position="25"/>
        <end position="47"/>
    </location>
</feature>
<evidence type="ECO:0000313" key="3">
    <source>
        <dbReference type="Proteomes" id="UP001590951"/>
    </source>
</evidence>
<organism evidence="2 3">
    <name type="scientific">Lepraria finkii</name>
    <dbReference type="NCBI Taxonomy" id="1340010"/>
    <lineage>
        <taxon>Eukaryota</taxon>
        <taxon>Fungi</taxon>
        <taxon>Dikarya</taxon>
        <taxon>Ascomycota</taxon>
        <taxon>Pezizomycotina</taxon>
        <taxon>Lecanoromycetes</taxon>
        <taxon>OSLEUM clade</taxon>
        <taxon>Lecanoromycetidae</taxon>
        <taxon>Lecanorales</taxon>
        <taxon>Lecanorineae</taxon>
        <taxon>Stereocaulaceae</taxon>
        <taxon>Lepraria</taxon>
    </lineage>
</organism>
<keyword evidence="3" id="KW-1185">Reference proteome</keyword>
<dbReference type="Proteomes" id="UP001590951">
    <property type="component" value="Unassembled WGS sequence"/>
</dbReference>
<gene>
    <name evidence="2" type="ORF">ABVK25_012376</name>
</gene>
<accession>A0ABR4AIA9</accession>
<dbReference type="Gene3D" id="3.30.560.10">
    <property type="entry name" value="Glucose Oxidase, domain 3"/>
    <property type="match status" value="1"/>
</dbReference>
<feature type="compositionally biased region" description="Basic and acidic residues" evidence="1">
    <location>
        <begin position="25"/>
        <end position="38"/>
    </location>
</feature>
<dbReference type="EMBL" id="JBHFEH010000197">
    <property type="protein sequence ID" value="KAL2044566.1"/>
    <property type="molecule type" value="Genomic_DNA"/>
</dbReference>
<comment type="caution">
    <text evidence="2">The sequence shown here is derived from an EMBL/GenBank/DDBJ whole genome shotgun (WGS) entry which is preliminary data.</text>
</comment>
<sequence length="107" mass="11957">MTCAEIVDDDSWSYDELLPFIRRTENDQSEEWKDETQHGNDGTISVSPICRTRKFPLREALKQAWSEAGVPYKGDPNDGQPNGVTEAVEFGRTAFANSLINYSISAA</sequence>
<proteinExistence type="predicted"/>
<evidence type="ECO:0000313" key="2">
    <source>
        <dbReference type="EMBL" id="KAL2044566.1"/>
    </source>
</evidence>
<evidence type="ECO:0000256" key="1">
    <source>
        <dbReference type="SAM" id="MobiDB-lite"/>
    </source>
</evidence>
<name>A0ABR4AIA9_9LECA</name>
<protein>
    <submittedName>
        <fullName evidence="2">Uncharacterized protein</fullName>
    </submittedName>
</protein>
<reference evidence="2 3" key="1">
    <citation type="submission" date="2024-09" db="EMBL/GenBank/DDBJ databases">
        <title>Rethinking Asexuality: The Enigmatic Case of Functional Sexual Genes in Lepraria (Stereocaulaceae).</title>
        <authorList>
            <person name="Doellman M."/>
            <person name="Sun Y."/>
            <person name="Barcenas-Pena A."/>
            <person name="Lumbsch H.T."/>
            <person name="Grewe F."/>
        </authorList>
    </citation>
    <scope>NUCLEOTIDE SEQUENCE [LARGE SCALE GENOMIC DNA]</scope>
    <source>
        <strain evidence="2 3">Grewe 0041</strain>
    </source>
</reference>